<proteinExistence type="inferred from homology"/>
<dbReference type="PANTHER" id="PTHR31223:SF70">
    <property type="entry name" value="LOG FAMILY PROTEIN YJL055W"/>
    <property type="match status" value="1"/>
</dbReference>
<reference evidence="4 5" key="1">
    <citation type="submission" date="2021-06" db="EMBL/GenBank/DDBJ databases">
        <authorList>
            <person name="Grouzdev D.S."/>
            <person name="Koziaeva V."/>
        </authorList>
    </citation>
    <scope>NUCLEOTIDE SEQUENCE [LARGE SCALE GENOMIC DNA]</scope>
    <source>
        <strain evidence="4 5">22</strain>
    </source>
</reference>
<dbReference type="AlphaFoldDB" id="A0A947D0E8"/>
<accession>A0A947D0E8</accession>
<dbReference type="Gene3D" id="3.40.50.450">
    <property type="match status" value="1"/>
</dbReference>
<keyword evidence="3" id="KW-0203">Cytokinin biosynthesis</keyword>
<comment type="similarity">
    <text evidence="2 3">Belongs to the LOG family.</text>
</comment>
<dbReference type="PANTHER" id="PTHR31223">
    <property type="entry name" value="LOG FAMILY PROTEIN YJL055W"/>
    <property type="match status" value="1"/>
</dbReference>
<evidence type="ECO:0000313" key="4">
    <source>
        <dbReference type="EMBL" id="MBT9288271.1"/>
    </source>
</evidence>
<evidence type="ECO:0000313" key="5">
    <source>
        <dbReference type="Proteomes" id="UP000766595"/>
    </source>
</evidence>
<evidence type="ECO:0000256" key="1">
    <source>
        <dbReference type="ARBA" id="ARBA00000274"/>
    </source>
</evidence>
<sequence>MPSIRSLAVYSGSNFGRGDAYRAAAAELGAELARRGIAMVYGGTHKGLMGVTADAALAGGGRVHGVITERLNGKGHLHPGLTSHEIVATMRDRKARMAGMADALVALPGGVGTLEEFAEAWTLNQLGDLDTPMGLLDVSGYWQPFVAFIDHMIAEGFLPAAHRGAIVVEADPGRLIDALMVAERVTVPKWL</sequence>
<dbReference type="EC" id="3.2.2.n1" evidence="3"/>
<dbReference type="GO" id="GO:0009691">
    <property type="term" value="P:cytokinin biosynthetic process"/>
    <property type="evidence" value="ECO:0007669"/>
    <property type="project" value="UniProtKB-UniRule"/>
</dbReference>
<dbReference type="GO" id="GO:0008714">
    <property type="term" value="F:AMP nucleosidase activity"/>
    <property type="evidence" value="ECO:0007669"/>
    <property type="project" value="UniProtKB-EC"/>
</dbReference>
<dbReference type="NCBIfam" id="TIGR00730">
    <property type="entry name" value="Rossman fold protein, TIGR00730 family"/>
    <property type="match status" value="1"/>
</dbReference>
<organism evidence="4 5">
    <name type="scientific">Prosthecodimorpha staleyi</name>
    <dbReference type="NCBI Taxonomy" id="2840188"/>
    <lineage>
        <taxon>Bacteria</taxon>
        <taxon>Pseudomonadati</taxon>
        <taxon>Pseudomonadota</taxon>
        <taxon>Alphaproteobacteria</taxon>
        <taxon>Hyphomicrobiales</taxon>
        <taxon>Ancalomicrobiaceae</taxon>
        <taxon>Prosthecodimorpha</taxon>
    </lineage>
</organism>
<gene>
    <name evidence="4" type="ORF">KL771_02340</name>
</gene>
<dbReference type="GO" id="GO:0005829">
    <property type="term" value="C:cytosol"/>
    <property type="evidence" value="ECO:0007669"/>
    <property type="project" value="TreeGrafter"/>
</dbReference>
<keyword evidence="3" id="KW-0378">Hydrolase</keyword>
<keyword evidence="5" id="KW-1185">Reference proteome</keyword>
<dbReference type="Pfam" id="PF03641">
    <property type="entry name" value="Lysine_decarbox"/>
    <property type="match status" value="1"/>
</dbReference>
<name>A0A947D0E8_9HYPH</name>
<evidence type="ECO:0000256" key="2">
    <source>
        <dbReference type="ARBA" id="ARBA00006763"/>
    </source>
</evidence>
<comment type="caution">
    <text evidence="4">The sequence shown here is derived from an EMBL/GenBank/DDBJ whole genome shotgun (WGS) entry which is preliminary data.</text>
</comment>
<dbReference type="EMBL" id="JAHHZF010000001">
    <property type="protein sequence ID" value="MBT9288271.1"/>
    <property type="molecule type" value="Genomic_DNA"/>
</dbReference>
<evidence type="ECO:0000256" key="3">
    <source>
        <dbReference type="RuleBase" id="RU363015"/>
    </source>
</evidence>
<dbReference type="Proteomes" id="UP000766595">
    <property type="component" value="Unassembled WGS sequence"/>
</dbReference>
<dbReference type="InterPro" id="IPR031100">
    <property type="entry name" value="LOG_fam"/>
</dbReference>
<dbReference type="InterPro" id="IPR005269">
    <property type="entry name" value="LOG"/>
</dbReference>
<comment type="catalytic activity">
    <reaction evidence="1">
        <text>AMP + H2O = D-ribose 5-phosphate + adenine</text>
        <dbReference type="Rhea" id="RHEA:20129"/>
        <dbReference type="ChEBI" id="CHEBI:15377"/>
        <dbReference type="ChEBI" id="CHEBI:16708"/>
        <dbReference type="ChEBI" id="CHEBI:78346"/>
        <dbReference type="ChEBI" id="CHEBI:456215"/>
        <dbReference type="EC" id="3.2.2.4"/>
    </reaction>
</comment>
<protein>
    <recommendedName>
        <fullName evidence="3">Cytokinin riboside 5'-monophosphate phosphoribohydrolase</fullName>
        <ecNumber evidence="3">3.2.2.n1</ecNumber>
    </recommendedName>
</protein>
<dbReference type="SUPFAM" id="SSF102405">
    <property type="entry name" value="MCP/YpsA-like"/>
    <property type="match status" value="1"/>
</dbReference>
<dbReference type="RefSeq" id="WP_261966948.1">
    <property type="nucleotide sequence ID" value="NZ_JAHHZF010000001.1"/>
</dbReference>